<keyword evidence="4" id="KW-1185">Reference proteome</keyword>
<dbReference type="PANTHER" id="PTHR34599:SF1">
    <property type="entry name" value="PHOSPHATIDIC ACID PHOSPHATASE TYPE 2_HALOPEROXIDASE DOMAIN-CONTAINING PROTEIN"/>
    <property type="match status" value="1"/>
</dbReference>
<proteinExistence type="predicted"/>
<dbReference type="GO" id="GO:0004601">
    <property type="term" value="F:peroxidase activity"/>
    <property type="evidence" value="ECO:0007669"/>
    <property type="project" value="UniProtKB-KW"/>
</dbReference>
<dbReference type="CDD" id="cd03398">
    <property type="entry name" value="PAP2_haloperoxidase"/>
    <property type="match status" value="1"/>
</dbReference>
<evidence type="ECO:0000256" key="2">
    <source>
        <dbReference type="SAM" id="SignalP"/>
    </source>
</evidence>
<dbReference type="Proteomes" id="UP001611339">
    <property type="component" value="Unassembled WGS sequence"/>
</dbReference>
<keyword evidence="2" id="KW-0732">Signal</keyword>
<keyword evidence="3" id="KW-0560">Oxidoreductase</keyword>
<evidence type="ECO:0000313" key="3">
    <source>
        <dbReference type="EMBL" id="MFI1718515.1"/>
    </source>
</evidence>
<dbReference type="EMBL" id="JBIRUI010000023">
    <property type="protein sequence ID" value="MFI1718515.1"/>
    <property type="molecule type" value="Genomic_DNA"/>
</dbReference>
<feature type="region of interest" description="Disordered" evidence="1">
    <location>
        <begin position="161"/>
        <end position="195"/>
    </location>
</feature>
<keyword evidence="3" id="KW-0575">Peroxidase</keyword>
<protein>
    <submittedName>
        <fullName evidence="3">Vanadium-dependent haloperoxidase</fullName>
        <ecNumber evidence="3">1.11.1.-</ecNumber>
    </submittedName>
</protein>
<reference evidence="3 4" key="1">
    <citation type="submission" date="2024-10" db="EMBL/GenBank/DDBJ databases">
        <title>The Natural Products Discovery Center: Release of the First 8490 Sequenced Strains for Exploring Actinobacteria Biosynthetic Diversity.</title>
        <authorList>
            <person name="Kalkreuter E."/>
            <person name="Kautsar S.A."/>
            <person name="Yang D."/>
            <person name="Bader C.D."/>
            <person name="Teijaro C.N."/>
            <person name="Fluegel L."/>
            <person name="Davis C.M."/>
            <person name="Simpson J.R."/>
            <person name="Lauterbach L."/>
            <person name="Steele A.D."/>
            <person name="Gui C."/>
            <person name="Meng S."/>
            <person name="Li G."/>
            <person name="Viehrig K."/>
            <person name="Ye F."/>
            <person name="Su P."/>
            <person name="Kiefer A.F."/>
            <person name="Nichols A."/>
            <person name="Cepeda A.J."/>
            <person name="Yan W."/>
            <person name="Fan B."/>
            <person name="Jiang Y."/>
            <person name="Adhikari A."/>
            <person name="Zheng C.-J."/>
            <person name="Schuster L."/>
            <person name="Cowan T.M."/>
            <person name="Smanski M.J."/>
            <person name="Chevrette M.G."/>
            <person name="De Carvalho L.P.S."/>
            <person name="Shen B."/>
        </authorList>
    </citation>
    <scope>NUCLEOTIDE SEQUENCE [LARGE SCALE GENOMIC DNA]</scope>
    <source>
        <strain evidence="3 4">NPDC020602</strain>
    </source>
</reference>
<organism evidence="3 4">
    <name type="scientific">Streptomyces litmocidini</name>
    <dbReference type="NCBI Taxonomy" id="67318"/>
    <lineage>
        <taxon>Bacteria</taxon>
        <taxon>Bacillati</taxon>
        <taxon>Actinomycetota</taxon>
        <taxon>Actinomycetes</taxon>
        <taxon>Kitasatosporales</taxon>
        <taxon>Streptomycetaceae</taxon>
        <taxon>Streptomyces</taxon>
    </lineage>
</organism>
<sequence>MKHPVRRSLTLALVLLLASLGVSAPAHAASTVGDRVLYWNDALLDAYVATGGSPGPLARSGAMMHLAMYDAANASRCHSSGGFKPENCIGALYTPGIGVKAGVAPDVDAAIDHAAYNVLKSTFPALDFAPYLTAARTGEPVDATTAEGKSVGEKAAAAMITRRTNDGSQDTTPYTPGTEPGQWRPTGSGPAADPNWGKVKKFVDYGDYPWTHIKTTAADLRPQPPAGIATMPELLKSPAYTAQFKEVAELGAADSTTRTPEQTQIAWFWANDLNGTYKPPGQLFTHTRIVSTQRGLDELANVQLFALVAASMADAGISAWDQKYQTPIDLWRPESAIRLADTDGNPDTAQNSSWQPLSADAAGNHFSPPFPAYVSGHATFAGAWAESMKQFFGTDAITYTGTTEDPHAVGVTRTFTSFSAAATEDARSRVYLGVHYQWDGDLGVATGRKAAGQIINNSYGPTSYSDKTPVYSSPRLATVGKEWLIKPMGATTVGHYYDGASASWYYCDDYGADNVYNQLIWSSYGCANGYDGRTHLYYVPR</sequence>
<evidence type="ECO:0000313" key="4">
    <source>
        <dbReference type="Proteomes" id="UP001611339"/>
    </source>
</evidence>
<feature type="signal peptide" evidence="2">
    <location>
        <begin position="1"/>
        <end position="28"/>
    </location>
</feature>
<feature type="compositionally biased region" description="Polar residues" evidence="1">
    <location>
        <begin position="166"/>
        <end position="175"/>
    </location>
</feature>
<dbReference type="RefSeq" id="WP_398713148.1">
    <property type="nucleotide sequence ID" value="NZ_JBIRUI010000023.1"/>
</dbReference>
<dbReference type="EC" id="1.11.1.-" evidence="3"/>
<dbReference type="Gene3D" id="1.10.606.20">
    <property type="match status" value="1"/>
</dbReference>
<name>A0ABW7UJK0_9ACTN</name>
<evidence type="ECO:0000256" key="1">
    <source>
        <dbReference type="SAM" id="MobiDB-lite"/>
    </source>
</evidence>
<dbReference type="InterPro" id="IPR036938">
    <property type="entry name" value="PAP2/HPO_sf"/>
</dbReference>
<gene>
    <name evidence="3" type="ORF">ACH407_33775</name>
</gene>
<dbReference type="PANTHER" id="PTHR34599">
    <property type="entry name" value="PEROXIDASE-RELATED"/>
    <property type="match status" value="1"/>
</dbReference>
<comment type="caution">
    <text evidence="3">The sequence shown here is derived from an EMBL/GenBank/DDBJ whole genome shotgun (WGS) entry which is preliminary data.</text>
</comment>
<accession>A0ABW7UJK0</accession>
<dbReference type="InterPro" id="IPR052559">
    <property type="entry name" value="V-haloperoxidase"/>
</dbReference>
<dbReference type="SUPFAM" id="SSF48317">
    <property type="entry name" value="Acid phosphatase/Vanadium-dependent haloperoxidase"/>
    <property type="match status" value="1"/>
</dbReference>
<feature type="chain" id="PRO_5046716741" evidence="2">
    <location>
        <begin position="29"/>
        <end position="541"/>
    </location>
</feature>